<dbReference type="InterPro" id="IPR001452">
    <property type="entry name" value="SH3_domain"/>
</dbReference>
<dbReference type="STRING" id="6183.A0A3Q0KN22"/>
<evidence type="ECO:0000256" key="2">
    <source>
        <dbReference type="SAM" id="Coils"/>
    </source>
</evidence>
<dbReference type="Pfam" id="PF22975">
    <property type="entry name" value="EPS8_2nd"/>
    <property type="match status" value="1"/>
</dbReference>
<feature type="domain" description="EPS8 spectrin-like" evidence="6">
    <location>
        <begin position="176"/>
        <end position="330"/>
    </location>
</feature>
<feature type="domain" description="SAM" evidence="5">
    <location>
        <begin position="734"/>
        <end position="787"/>
    </location>
</feature>
<dbReference type="GO" id="GO:0035023">
    <property type="term" value="P:regulation of Rho protein signal transduction"/>
    <property type="evidence" value="ECO:0007669"/>
    <property type="project" value="TreeGrafter"/>
</dbReference>
<feature type="compositionally biased region" description="Polar residues" evidence="3">
    <location>
        <begin position="563"/>
        <end position="582"/>
    </location>
</feature>
<dbReference type="InterPro" id="IPR036028">
    <property type="entry name" value="SH3-like_dom_sf"/>
</dbReference>
<reference evidence="8" key="2">
    <citation type="submission" date="2018-12" db="UniProtKB">
        <authorList>
            <consortium name="WormBaseParasite"/>
        </authorList>
    </citation>
    <scope>IDENTIFICATION</scope>
    <source>
        <strain evidence="8">Puerto Rican</strain>
    </source>
</reference>
<dbReference type="Proteomes" id="UP000008854">
    <property type="component" value="Unassembled WGS sequence"/>
</dbReference>
<feature type="coiled-coil region" evidence="2">
    <location>
        <begin position="181"/>
        <end position="208"/>
    </location>
</feature>
<protein>
    <submittedName>
        <fullName evidence="8">Eps8-related protein</fullName>
    </submittedName>
</protein>
<name>A0A3Q0KN22_SCHMA</name>
<dbReference type="GO" id="GO:0005886">
    <property type="term" value="C:plasma membrane"/>
    <property type="evidence" value="ECO:0007669"/>
    <property type="project" value="TreeGrafter"/>
</dbReference>
<feature type="compositionally biased region" description="Polar residues" evidence="3">
    <location>
        <begin position="522"/>
        <end position="532"/>
    </location>
</feature>
<dbReference type="ExpressionAtlas" id="A0A3Q0KN22">
    <property type="expression patterns" value="differential"/>
</dbReference>
<dbReference type="SUPFAM" id="SSF50044">
    <property type="entry name" value="SH3-domain"/>
    <property type="match status" value="1"/>
</dbReference>
<dbReference type="InterPro" id="IPR055093">
    <property type="entry name" value="EPS8_2nd"/>
</dbReference>
<keyword evidence="7" id="KW-1185">Reference proteome</keyword>
<sequence>MRNRDFNKEELAFKAHHIASFIEGEEKLTPSSVVHHINLLHGGGRIDETPCKVRLDKKGILIELRSSEEVVEFFEWSSISDQAAIFKRSEDFQYGYLILFRCSQYNAELGIKESEVHVFSCETKDDAKLLVDSIYNQKISALGLNSNGDASRSPEVNLRRGRSEEIIDSTGYDGGRNFYMLNQCIDDIECFENRLEKAIKRMSHHNRNSSAFIFNLAEVLNNVSYPSKQDAQEIIRKVKYAFNLNEQIQPHIPEEISKKIFIRLFNTVQWLDKVCRHNIVPDYDQHMVREIVEPLLEEATLATIAKRLQNKIEFWKGLGPAWNTPPEKWSEHLARYSPQFASKSVNKRQTWHAEANIVTPSVGDVEIKVTQTISPRHSPIPSERVRTPSPVRQIGTETIPTDNVNTTVLNVTTVTVEKSPEQRVKSADPRSSYPQRRWDSEEKWCVVNVLHVGAKPQELTVQPGDVLQILNTSKGDWWLLQNDAGESGEVPAWKLKAYNYRPDHPTTAGLKKTPSMNNLLSRKSTETFGNDSDNVHSENHSNFQSQRNNSHAPKSILRDKSPTRQTDTSVLNLSIPNSPTGQNSNNDNRIMNDNVNTNANNNVMYITPSQLQEAIKINSNVPMILIPVPNLYSNNNSDMSAINWSNLINPNTNGAELARTPNPDALGPGWKPAPILSTSATEALGYSPYPFNYPTHMHTMTRELRERLSKMQLGGGTGLKSVPIPSTTLDKPDQRLSKYASKEEVAEWLVAHQFSPKAISALKGFKGIDLYTMNRTQLEQHVGPERCDELFYAFRGT</sequence>
<dbReference type="InParanoid" id="A0A3Q0KN22"/>
<dbReference type="Gene3D" id="2.30.30.40">
    <property type="entry name" value="SH3 Domains"/>
    <property type="match status" value="1"/>
</dbReference>
<dbReference type="GO" id="GO:0003779">
    <property type="term" value="F:actin binding"/>
    <property type="evidence" value="ECO:0007669"/>
    <property type="project" value="TreeGrafter"/>
</dbReference>
<dbReference type="GO" id="GO:0007266">
    <property type="term" value="P:Rho protein signal transduction"/>
    <property type="evidence" value="ECO:0007669"/>
    <property type="project" value="TreeGrafter"/>
</dbReference>
<feature type="region of interest" description="Disordered" evidence="3">
    <location>
        <begin position="522"/>
        <end position="589"/>
    </location>
</feature>
<keyword evidence="2" id="KW-0175">Coiled coil</keyword>
<accession>A0A3Q0KN22</accession>
<dbReference type="Gene3D" id="1.10.150.50">
    <property type="entry name" value="Transcription Factor, Ets-1"/>
    <property type="match status" value="1"/>
</dbReference>
<evidence type="ECO:0000259" key="4">
    <source>
        <dbReference type="Pfam" id="PF00018"/>
    </source>
</evidence>
<evidence type="ECO:0000313" key="7">
    <source>
        <dbReference type="Proteomes" id="UP000008854"/>
    </source>
</evidence>
<dbReference type="Pfam" id="PF00018">
    <property type="entry name" value="SH3_1"/>
    <property type="match status" value="1"/>
</dbReference>
<dbReference type="Pfam" id="PF18016">
    <property type="entry name" value="SAM_3"/>
    <property type="match status" value="1"/>
</dbReference>
<dbReference type="InterPro" id="IPR011993">
    <property type="entry name" value="PH-like_dom_sf"/>
</dbReference>
<dbReference type="WBParaSite" id="Smp_139520.1">
    <property type="protein sequence ID" value="Smp_139520.1"/>
    <property type="gene ID" value="Smp_139520"/>
</dbReference>
<dbReference type="InterPro" id="IPR041418">
    <property type="entry name" value="SAM_3"/>
</dbReference>
<feature type="compositionally biased region" description="Polar residues" evidence="3">
    <location>
        <begin position="540"/>
        <end position="552"/>
    </location>
</feature>
<dbReference type="InterPro" id="IPR039801">
    <property type="entry name" value="EPS8-like"/>
</dbReference>
<feature type="domain" description="SH3" evidence="4">
    <location>
        <begin position="454"/>
        <end position="492"/>
    </location>
</feature>
<evidence type="ECO:0000259" key="6">
    <source>
        <dbReference type="Pfam" id="PF22975"/>
    </source>
</evidence>
<organism evidence="7 8">
    <name type="scientific">Schistosoma mansoni</name>
    <name type="common">Blood fluke</name>
    <dbReference type="NCBI Taxonomy" id="6183"/>
    <lineage>
        <taxon>Eukaryota</taxon>
        <taxon>Metazoa</taxon>
        <taxon>Spiralia</taxon>
        <taxon>Lophotrochozoa</taxon>
        <taxon>Platyhelminthes</taxon>
        <taxon>Trematoda</taxon>
        <taxon>Digenea</taxon>
        <taxon>Strigeidida</taxon>
        <taxon>Schistosomatoidea</taxon>
        <taxon>Schistosomatidae</taxon>
        <taxon>Schistosoma</taxon>
    </lineage>
</organism>
<proteinExistence type="predicted"/>
<dbReference type="PANTHER" id="PTHR12287:SF23">
    <property type="entry name" value="AROUSER, ISOFORM A-RELATED"/>
    <property type="match status" value="1"/>
</dbReference>
<evidence type="ECO:0000256" key="3">
    <source>
        <dbReference type="SAM" id="MobiDB-lite"/>
    </source>
</evidence>
<evidence type="ECO:0000259" key="5">
    <source>
        <dbReference type="Pfam" id="PF18016"/>
    </source>
</evidence>
<dbReference type="SUPFAM" id="SSF50729">
    <property type="entry name" value="PH domain-like"/>
    <property type="match status" value="1"/>
</dbReference>
<evidence type="ECO:0000313" key="8">
    <source>
        <dbReference type="WBParaSite" id="Smp_139520.1"/>
    </source>
</evidence>
<evidence type="ECO:0000256" key="1">
    <source>
        <dbReference type="ARBA" id="ARBA00022443"/>
    </source>
</evidence>
<dbReference type="PANTHER" id="PTHR12287">
    <property type="entry name" value="EPIDERMAL GROWTH FACTOR RECEPTOR KINASE SUBSTRATE EPS8-RELATED PROTEIN"/>
    <property type="match status" value="1"/>
</dbReference>
<keyword evidence="1" id="KW-0728">SH3 domain</keyword>
<reference evidence="7" key="1">
    <citation type="journal article" date="2012" name="PLoS Negl. Trop. Dis.">
        <title>A systematically improved high quality genome and transcriptome of the human blood fluke Schistosoma mansoni.</title>
        <authorList>
            <person name="Protasio A.V."/>
            <person name="Tsai I.J."/>
            <person name="Babbage A."/>
            <person name="Nichol S."/>
            <person name="Hunt M."/>
            <person name="Aslett M.A."/>
            <person name="De Silva N."/>
            <person name="Velarde G.S."/>
            <person name="Anderson T.J."/>
            <person name="Clark R.C."/>
            <person name="Davidson C."/>
            <person name="Dillon G.P."/>
            <person name="Holroyd N.E."/>
            <person name="LoVerde P.T."/>
            <person name="Lloyd C."/>
            <person name="McQuillan J."/>
            <person name="Oliveira G."/>
            <person name="Otto T.D."/>
            <person name="Parker-Manuel S.J."/>
            <person name="Quail M.A."/>
            <person name="Wilson R.A."/>
            <person name="Zerlotini A."/>
            <person name="Dunne D.W."/>
            <person name="Berriman M."/>
        </authorList>
    </citation>
    <scope>NUCLEOTIDE SEQUENCE [LARGE SCALE GENOMIC DNA]</scope>
    <source>
        <strain evidence="7">Puerto Rican</strain>
    </source>
</reference>
<dbReference type="AlphaFoldDB" id="A0A3Q0KN22"/>
<dbReference type="CDD" id="cd00174">
    <property type="entry name" value="SH3"/>
    <property type="match status" value="1"/>
</dbReference>
<dbReference type="Gene3D" id="2.30.29.30">
    <property type="entry name" value="Pleckstrin-homology domain (PH domain)/Phosphotyrosine-binding domain (PTB)"/>
    <property type="match status" value="1"/>
</dbReference>
<dbReference type="InterPro" id="IPR013761">
    <property type="entry name" value="SAM/pointed_sf"/>
</dbReference>